<dbReference type="FunFam" id="2.60.40.60:FF:000205">
    <property type="entry name" value="Proto-oncogene tyrosine-protein kinase receptor Ret"/>
    <property type="match status" value="1"/>
</dbReference>
<feature type="signal peptide" evidence="1">
    <location>
        <begin position="1"/>
        <end position="28"/>
    </location>
</feature>
<evidence type="ECO:0000313" key="4">
    <source>
        <dbReference type="Proteomes" id="UP000005640"/>
    </source>
</evidence>
<dbReference type="GeneTree" id="ENSGT00940000158499"/>
<evidence type="ECO:0007829" key="6">
    <source>
        <dbReference type="ProteomicsDB" id="A0A1W2PSA1"/>
    </source>
</evidence>
<dbReference type="Bgee" id="ENSG00000165731">
    <property type="expression patterns" value="Expressed in substantia nigra pars reticulata and 130 other cell types or tissues"/>
</dbReference>
<dbReference type="SMR" id="A0A1W2PSA1"/>
<dbReference type="InterPro" id="IPR041163">
    <property type="entry name" value="Ret_CLD1"/>
</dbReference>
<accession>A0A1W2PSA1</accession>
<dbReference type="Gene3D" id="2.60.40.60">
    <property type="entry name" value="Cadherins"/>
    <property type="match status" value="1"/>
</dbReference>
<dbReference type="Pfam" id="PF17756">
    <property type="entry name" value="RET_CLD1"/>
    <property type="match status" value="1"/>
</dbReference>
<organism evidence="3 4">
    <name type="scientific">Homo sapiens</name>
    <name type="common">Human</name>
    <dbReference type="NCBI Taxonomy" id="9606"/>
    <lineage>
        <taxon>Eukaryota</taxon>
        <taxon>Metazoa</taxon>
        <taxon>Chordata</taxon>
        <taxon>Craniata</taxon>
        <taxon>Vertebrata</taxon>
        <taxon>Euteleostomi</taxon>
        <taxon>Mammalia</taxon>
        <taxon>Eutheria</taxon>
        <taxon>Euarchontoglires</taxon>
        <taxon>Primates</taxon>
        <taxon>Haplorrhini</taxon>
        <taxon>Catarrhini</taxon>
        <taxon>Hominidae</taxon>
        <taxon>Homo</taxon>
    </lineage>
</organism>
<dbReference type="Proteomes" id="UP000005640">
    <property type="component" value="Chromosome 10"/>
</dbReference>
<proteinExistence type="evidence at protein level"/>
<name>A0A1W2PSA1_HUMAN</name>
<keyword evidence="5 6" id="KW-1267">Proteomics identification</keyword>
<sequence>MAKATSGAAGLRLLLLLLLPLLGKVALGLYFSRDAYWEKLYVDQAAGTPLLYVHALRDAPEEVPSFRLGQHLYGTYRTRLHENNWICIQEDTGLLYLNRSLDHSSWEKLSVRTCSSLKPRELCFPETRPSFRIRENRPPGTFHQFRLLPVQFLCPNISVAYRLLEGECRPCGAAPQCLLLLVLLCEPLTQAIWFILHLHAISSFNIPEVPLACLPGARYCSRS</sequence>
<dbReference type="ChiTaRS" id="RET">
    <property type="organism name" value="human"/>
</dbReference>
<reference evidence="3" key="4">
    <citation type="submission" date="2025-08" db="UniProtKB">
        <authorList>
            <consortium name="Ensembl"/>
        </authorList>
    </citation>
    <scope>IDENTIFICATION</scope>
</reference>
<evidence type="ECO:0007829" key="5">
    <source>
        <dbReference type="PeptideAtlas" id="A0A1W2PSA1"/>
    </source>
</evidence>
<evidence type="ECO:0000259" key="2">
    <source>
        <dbReference type="Pfam" id="PF17756"/>
    </source>
</evidence>
<dbReference type="EMBL" id="AC010864">
    <property type="status" value="NOT_ANNOTATED_CDS"/>
    <property type="molecule type" value="Genomic_DNA"/>
</dbReference>
<dbReference type="Ensembl" id="ENST00000640619.2">
    <property type="protein sequence ID" value="ENSP00000492728.2"/>
    <property type="gene ID" value="ENSG00000165731.23"/>
</dbReference>
<reference evidence="3 4" key="3">
    <citation type="journal article" date="2004" name="Nature">
        <title>Finishing the euchromatic sequence of the human genome.</title>
        <authorList>
            <consortium name="International Human Genome Sequencing Consortium"/>
        </authorList>
    </citation>
    <scope>NUCLEOTIDE SEQUENCE [LARGE SCALE GENOMIC DNA]</scope>
</reference>
<reference evidence="3" key="5">
    <citation type="submission" date="2025-09" db="UniProtKB">
        <authorList>
            <consortium name="Ensembl"/>
        </authorList>
    </citation>
    <scope>IDENTIFICATION</scope>
</reference>
<dbReference type="OpenTargets" id="ENSG00000165731"/>
<keyword evidence="1" id="KW-0732">Signal</keyword>
<dbReference type="ExpressionAtlas" id="A0A1W2PSA1">
    <property type="expression patterns" value="baseline and differential"/>
</dbReference>
<protein>
    <submittedName>
        <fullName evidence="3">Ret proto-oncogene</fullName>
    </submittedName>
</protein>
<dbReference type="MassIVE" id="A0A1W2PSA1"/>
<dbReference type="AlphaFoldDB" id="A0A1W2PSA1"/>
<keyword evidence="4" id="KW-1185">Reference proteome</keyword>
<feature type="chain" id="PRO_5042832734" evidence="1">
    <location>
        <begin position="29"/>
        <end position="223"/>
    </location>
</feature>
<evidence type="ECO:0000313" key="3">
    <source>
        <dbReference type="Ensembl" id="ENSP00000492728.2"/>
    </source>
</evidence>
<dbReference type="HGNC" id="HGNC:9967">
    <property type="gene designation" value="RET"/>
</dbReference>
<feature type="domain" description="Ret cadherin like" evidence="2">
    <location>
        <begin position="29"/>
        <end position="118"/>
    </location>
</feature>
<dbReference type="VEuPathDB" id="HostDB:ENSG00000165731"/>
<reference evidence="3 4" key="1">
    <citation type="journal article" date="2001" name="Nature">
        <title>Initial sequencing and analysis of the human genome.</title>
        <authorList>
            <consortium name="International Human Genome Sequencing Consortium"/>
            <person name="Lander E.S."/>
            <person name="Linton L.M."/>
            <person name="Birren B."/>
            <person name="Nusbaum C."/>
            <person name="Zody M.C."/>
            <person name="Baldwin J."/>
            <person name="Devon K."/>
            <person name="Dewar K."/>
            <person name="Doyle M."/>
            <person name="FitzHugh W."/>
            <person name="Funke R."/>
            <person name="Gage D."/>
            <person name="Harris K."/>
            <person name="Heaford A."/>
            <person name="Howland J."/>
            <person name="Kann L."/>
            <person name="Lehoczky J."/>
            <person name="LeVine R."/>
            <person name="McEwan P."/>
            <person name="McKernan K."/>
            <person name="Meldrim J."/>
            <person name="Mesirov J.P."/>
            <person name="Miranda C."/>
            <person name="Morris W."/>
            <person name="Naylor J."/>
            <person name="Raymond C."/>
            <person name="Rosetti M."/>
            <person name="Santos R."/>
            <person name="Sheridan A."/>
            <person name="Sougnez C."/>
            <person name="Stange-Thomann N."/>
            <person name="Stojanovic N."/>
            <person name="Subramanian A."/>
            <person name="Wyman D."/>
            <person name="Rogers J."/>
            <person name="Sulston J."/>
            <person name="Ainscough R."/>
            <person name="Beck S."/>
            <person name="Bentley D."/>
            <person name="Burton J."/>
            <person name="Clee C."/>
            <person name="Carter N."/>
            <person name="Coulson A."/>
            <person name="Deadman R."/>
            <person name="Deloukas P."/>
            <person name="Dunham A."/>
            <person name="Dunham I."/>
            <person name="Durbin R."/>
            <person name="French L."/>
            <person name="Grafham D."/>
            <person name="Gregory S."/>
            <person name="Hubbard T."/>
            <person name="Humphray S."/>
            <person name="Hunt A."/>
            <person name="Jones M."/>
            <person name="Lloyd C."/>
            <person name="McMurray A."/>
            <person name="Matthews L."/>
            <person name="Mercer S."/>
            <person name="Milne S."/>
            <person name="Mullikin J.C."/>
            <person name="Mungall A."/>
            <person name="Plumb R."/>
            <person name="Ross M."/>
            <person name="Shownkeen R."/>
            <person name="Sims S."/>
            <person name="Waterston R.H."/>
            <person name="Wilson R.K."/>
            <person name="Hillier L.W."/>
            <person name="McPherson J.D."/>
            <person name="Marra M.A."/>
            <person name="Mardis E.R."/>
            <person name="Fulton L.A."/>
            <person name="Chinwalla A.T."/>
            <person name="Pepin K.H."/>
            <person name="Gish W.R."/>
            <person name="Chissoe S.L."/>
            <person name="Wendl M.C."/>
            <person name="Delehaunty K.D."/>
            <person name="Miner T.L."/>
            <person name="Delehaunty A."/>
            <person name="Kramer J.B."/>
            <person name="Cook L.L."/>
            <person name="Fulton R.S."/>
            <person name="Johnson D.L."/>
            <person name="Minx P.J."/>
            <person name="Clifton S.W."/>
            <person name="Hawkins T."/>
            <person name="Branscomb E."/>
            <person name="Predki P."/>
            <person name="Richardson P."/>
            <person name="Wenning S."/>
            <person name="Slezak T."/>
            <person name="Doggett N."/>
            <person name="Cheng J.F."/>
            <person name="Olsen A."/>
            <person name="Lucas S."/>
            <person name="Elkin C."/>
            <person name="Uberbacher E."/>
            <person name="Frazier M."/>
            <person name="Gibbs R.A."/>
            <person name="Muzny D.M."/>
            <person name="Scherer S.E."/>
            <person name="Bouck J.B."/>
            <person name="Sodergren E.J."/>
            <person name="Worley K.C."/>
            <person name="Rives C.M."/>
            <person name="Gorrell J.H."/>
            <person name="Metzker M.L."/>
            <person name="Naylor S.L."/>
            <person name="Kucherlapati R.S."/>
            <person name="Nelson D.L."/>
            <person name="Weinstock G.M."/>
            <person name="Sakaki Y."/>
            <person name="Fujiyama A."/>
            <person name="Hattori M."/>
            <person name="Yada T."/>
            <person name="Toyoda A."/>
            <person name="Itoh T."/>
            <person name="Kawagoe C."/>
            <person name="Watanabe H."/>
            <person name="Totoki Y."/>
            <person name="Taylor T."/>
            <person name="Weissenbach J."/>
            <person name="Heilig R."/>
            <person name="Saurin W."/>
            <person name="Artiguenave F."/>
            <person name="Brottier P."/>
            <person name="Bruls T."/>
            <person name="Pelletier E."/>
            <person name="Robert C."/>
            <person name="Wincker P."/>
            <person name="Smith D.R."/>
            <person name="Doucette-Stamm L."/>
            <person name="Rubenfield M."/>
            <person name="Weinstock K."/>
            <person name="Lee H.M."/>
            <person name="Dubois J."/>
            <person name="Rosenthal A."/>
            <person name="Platzer M."/>
            <person name="Nyakatura G."/>
            <person name="Taudien S."/>
            <person name="Rump A."/>
            <person name="Yang H."/>
            <person name="Yu J."/>
            <person name="Wang J."/>
            <person name="Huang G."/>
            <person name="Gu J."/>
            <person name="Hood L."/>
            <person name="Rowen L."/>
            <person name="Madan A."/>
            <person name="Qin S."/>
            <person name="Davis R.W."/>
            <person name="Federspiel N.A."/>
            <person name="Abola A.P."/>
            <person name="Proctor M.J."/>
            <person name="Myers R.M."/>
            <person name="Schmutz J."/>
            <person name="Dickson M."/>
            <person name="Grimwood J."/>
            <person name="Cox D.R."/>
            <person name="Olson M.V."/>
            <person name="Kaul R."/>
            <person name="Raymond C."/>
            <person name="Shimizu N."/>
            <person name="Kawasaki K."/>
            <person name="Minoshima S."/>
            <person name="Evans G.A."/>
            <person name="Athanasiou M."/>
            <person name="Schultz R."/>
            <person name="Roe B.A."/>
            <person name="Chen F."/>
            <person name="Pan H."/>
            <person name="Ramser J."/>
            <person name="Lehrach H."/>
            <person name="Reinhardt R."/>
            <person name="McCombie W.R."/>
            <person name="de la Bastide M."/>
            <person name="Dedhia N."/>
            <person name="Blocker H."/>
            <person name="Hornischer K."/>
            <person name="Nordsiek G."/>
            <person name="Agarwala R."/>
            <person name="Aravind L."/>
            <person name="Bailey J.A."/>
            <person name="Bateman A."/>
            <person name="Batzoglou S."/>
            <person name="Birney E."/>
            <person name="Bork P."/>
            <person name="Brown D.G."/>
            <person name="Burge C.B."/>
            <person name="Cerutti L."/>
            <person name="Chen H.C."/>
            <person name="Church D."/>
            <person name="Clamp M."/>
            <person name="Copley R.R."/>
            <person name="Doerks T."/>
            <person name="Eddy S.R."/>
            <person name="Eichler E.E."/>
            <person name="Furey T.S."/>
            <person name="Galagan J."/>
            <person name="Gilbert J.G."/>
            <person name="Harmon C."/>
            <person name="Hayashizaki Y."/>
            <person name="Haussler D."/>
            <person name="Hermjakob H."/>
            <person name="Hokamp K."/>
            <person name="Jang W."/>
            <person name="Johnson L.S."/>
            <person name="Jones T.A."/>
            <person name="Kasif S."/>
            <person name="Kaspryzk A."/>
            <person name="Kennedy S."/>
            <person name="Kent W.J."/>
            <person name="Kitts P."/>
            <person name="Koonin E.V."/>
            <person name="Korf I."/>
            <person name="Kulp D."/>
            <person name="Lancet D."/>
            <person name="Lowe T.M."/>
            <person name="McLysaght A."/>
            <person name="Mikkelsen T."/>
            <person name="Moran J.V."/>
            <person name="Mulder N."/>
            <person name="Pollara V.J."/>
            <person name="Ponting C.P."/>
            <person name="Schuler G."/>
            <person name="Schultz J."/>
            <person name="Slater G."/>
            <person name="Smit A.F."/>
            <person name="Stupka E."/>
            <person name="Szustakowski J."/>
            <person name="Thierry-Mieg D."/>
            <person name="Thierry-Mieg J."/>
            <person name="Wagner L."/>
            <person name="Wallis J."/>
            <person name="Wheeler R."/>
            <person name="Williams A."/>
            <person name="Wolf Y.I."/>
            <person name="Wolfe K.H."/>
            <person name="Yang S.P."/>
            <person name="Yeh R.F."/>
            <person name="Collins F."/>
            <person name="Guyer M.S."/>
            <person name="Peterson J."/>
            <person name="Felsenfeld A."/>
            <person name="Wetterstrand K.A."/>
            <person name="Patrinos A."/>
            <person name="Morgan M.J."/>
            <person name="de Jong P."/>
            <person name="Catanese J.J."/>
            <person name="Osoegawa K."/>
            <person name="Shizuya H."/>
            <person name="Choi S."/>
            <person name="Chen Y.J."/>
        </authorList>
    </citation>
    <scope>NUCLEOTIDE SEQUENCE [LARGE SCALE GENOMIC DNA]</scope>
</reference>
<reference evidence="3" key="2">
    <citation type="journal article" date="2004" name="Nature">
        <title>The DNA sequence and comparative analysis of human chromosome 10.</title>
        <authorList>
            <person name="Deloukas P."/>
            <person name="Earthrowl M.E."/>
            <person name="Grafham D.V."/>
            <person name="Rubenfield M."/>
            <person name="French L."/>
            <person name="Steward C.A."/>
            <person name="Sims S.K."/>
            <person name="Jones M.C."/>
            <person name="Searle S."/>
            <person name="Scott C."/>
            <person name="Howe K."/>
            <person name="Hunt S.E."/>
            <person name="Andrews T.D."/>
            <person name="Gilbert J.G."/>
            <person name="Swarbreck D."/>
            <person name="Ashurst J.L."/>
            <person name="Taylor A."/>
            <person name="Battles J."/>
            <person name="Bird C.P."/>
            <person name="Ainscough R."/>
            <person name="Almeida J.P."/>
            <person name="Ashwell R.I."/>
            <person name="Ambrose K.D."/>
            <person name="Babbage A.K."/>
            <person name="Bagguley C.L."/>
            <person name="Bailey J."/>
            <person name="Banerjee R."/>
            <person name="Bates K."/>
            <person name="Beasley H."/>
            <person name="Bray-Allen S."/>
            <person name="Brown A.J."/>
            <person name="Brown J.Y."/>
            <person name="Burford D.C."/>
            <person name="Burrill W."/>
            <person name="Burton J."/>
            <person name="Cahill P."/>
            <person name="Camire D."/>
            <person name="Carter N.P."/>
            <person name="Chapman J.C."/>
            <person name="Clark S.Y."/>
            <person name="Clarke G."/>
            <person name="Clee C.M."/>
            <person name="Clegg S."/>
            <person name="Corby N."/>
            <person name="Coulson A."/>
            <person name="Dhami P."/>
            <person name="Dutta I."/>
            <person name="Dunn M."/>
            <person name="Faulkner L."/>
            <person name="Frankish A."/>
            <person name="Frankland J.A."/>
            <person name="Garner P."/>
            <person name="Garnett J."/>
            <person name="Gribble S."/>
            <person name="Griffiths C."/>
            <person name="Grocock R."/>
            <person name="Gustafson E."/>
            <person name="Hammond S."/>
            <person name="Harley J.L."/>
            <person name="Hart E."/>
            <person name="Heath P.D."/>
            <person name="Ho T.P."/>
            <person name="Hopkins B."/>
            <person name="Horne J."/>
            <person name="Howden P.J."/>
            <person name="Huckle E."/>
            <person name="Hynds C."/>
            <person name="Johnson C."/>
            <person name="Johnson D."/>
            <person name="Kana A."/>
            <person name="Kay M."/>
            <person name="Kimberley A.M."/>
            <person name="Kershaw J.K."/>
            <person name="Kokkinaki M."/>
            <person name="Laird G.K."/>
            <person name="Lawlor S."/>
            <person name="Lee H.M."/>
            <person name="Leongamornlert D.A."/>
            <person name="Laird G."/>
            <person name="Lloyd C."/>
            <person name="Lloyd D.M."/>
            <person name="Loveland J."/>
            <person name="Lovell J."/>
            <person name="McLaren S."/>
            <person name="McLay K.E."/>
            <person name="McMurray A."/>
            <person name="Mashreghi-Mohammadi M."/>
            <person name="Matthews L."/>
            <person name="Milne S."/>
            <person name="Nickerson T."/>
            <person name="Nguyen M."/>
            <person name="Overton-Larty E."/>
            <person name="Palmer S.A."/>
            <person name="Pearce A.V."/>
            <person name="Peck A.I."/>
            <person name="Pelan S."/>
            <person name="Phillimore B."/>
            <person name="Porter K."/>
            <person name="Rice C.M."/>
            <person name="Rogosin A."/>
            <person name="Ross M.T."/>
            <person name="Sarafidou T."/>
            <person name="Sehra H.K."/>
            <person name="Shownkeen R."/>
            <person name="Skuce C.D."/>
            <person name="Smith M."/>
            <person name="Standring L."/>
            <person name="Sycamore N."/>
            <person name="Tester J."/>
            <person name="Thorpe A."/>
            <person name="Torcasso W."/>
            <person name="Tracey A."/>
            <person name="Tromans A."/>
            <person name="Tsolas J."/>
            <person name="Wall M."/>
            <person name="Walsh J."/>
            <person name="Wang H."/>
            <person name="Weinstock K."/>
            <person name="West A.P."/>
            <person name="Willey D.L."/>
            <person name="Whitehead S.L."/>
            <person name="Wilming L."/>
            <person name="Wray P.W."/>
            <person name="Young L."/>
            <person name="Chen Y."/>
            <person name="Lovering R.C."/>
            <person name="Moschonas N.K."/>
            <person name="Siebert R."/>
            <person name="Fechtel K."/>
            <person name="Bentley D."/>
            <person name="Durbin R."/>
            <person name="Hubbard T."/>
            <person name="Doucette-Stamm L."/>
            <person name="Beck S."/>
            <person name="Smith D.R."/>
            <person name="Rogers J."/>
        </authorList>
    </citation>
    <scope>NUCLEOTIDE SEQUENCE [LARGE SCALE GENOMIC DNA]</scope>
</reference>
<dbReference type="Ensembl" id="ENST00000640619.2">
    <property type="protein sequence ID" value="ENSP00000492728.2"/>
    <property type="gene ID" value="ENSG00000165731.22"/>
</dbReference>
<dbReference type="Antibodypedia" id="1904">
    <property type="antibodies" value="1292 antibodies from 41 providers"/>
</dbReference>
<gene>
    <name evidence="3" type="primary">RET</name>
</gene>
<dbReference type="OrthoDB" id="4062651at2759"/>
<evidence type="ECO:0000256" key="1">
    <source>
        <dbReference type="SAM" id="SignalP"/>
    </source>
</evidence>